<keyword evidence="2" id="KW-1003">Cell membrane</keyword>
<feature type="transmembrane region" description="Helical" evidence="7">
    <location>
        <begin position="7"/>
        <end position="26"/>
    </location>
</feature>
<dbReference type="GO" id="GO:0016020">
    <property type="term" value="C:membrane"/>
    <property type="evidence" value="ECO:0007669"/>
    <property type="project" value="UniProtKB-SubCell"/>
</dbReference>
<name>A0A662ZHW4_9GAMM</name>
<keyword evidence="5 7" id="KW-1133">Transmembrane helix</keyword>
<keyword evidence="10" id="KW-1185">Reference proteome</keyword>
<evidence type="ECO:0000259" key="8">
    <source>
        <dbReference type="Pfam" id="PF01694"/>
    </source>
</evidence>
<feature type="domain" description="Peptidase S54 rhomboid" evidence="8">
    <location>
        <begin position="46"/>
        <end position="180"/>
    </location>
</feature>
<evidence type="ECO:0000256" key="7">
    <source>
        <dbReference type="SAM" id="Phobius"/>
    </source>
</evidence>
<keyword evidence="3" id="KW-0997">Cell inner membrane</keyword>
<feature type="transmembrane region" description="Helical" evidence="7">
    <location>
        <begin position="111"/>
        <end position="131"/>
    </location>
</feature>
<feature type="transmembrane region" description="Helical" evidence="7">
    <location>
        <begin position="163"/>
        <end position="185"/>
    </location>
</feature>
<accession>A0A662ZHW4</accession>
<feature type="transmembrane region" description="Helical" evidence="7">
    <location>
        <begin position="138"/>
        <end position="157"/>
    </location>
</feature>
<dbReference type="InterPro" id="IPR035952">
    <property type="entry name" value="Rhomboid-like_sf"/>
</dbReference>
<feature type="transmembrane region" description="Helical" evidence="7">
    <location>
        <begin position="55"/>
        <end position="75"/>
    </location>
</feature>
<evidence type="ECO:0000256" key="4">
    <source>
        <dbReference type="ARBA" id="ARBA00022692"/>
    </source>
</evidence>
<sequence length="209" mass="23802">MRNLKYPLVTYSVVVTCVVVYLLQLISHNKIDYSLFFIPERIIDNFEVWRLFTPAIMHFGVMHILFNVMIFNFFGSMIERDYGPSKLLLMFFGFSAVSNFFQYLFTQNYLFGGLSGVVSGVVGYSMIISVIPGVDSRFKMAVGLCLINIVFNIYEYFSQSHVAFAAHATGLIAGIACGVFEYNLIMHRMGRKFSAKDIVNGIINTLRNR</sequence>
<dbReference type="PANTHER" id="PTHR43066">
    <property type="entry name" value="RHOMBOID-RELATED PROTEIN"/>
    <property type="match status" value="1"/>
</dbReference>
<organism evidence="9 10">
    <name type="scientific">Ruminobacter amylophilus</name>
    <dbReference type="NCBI Taxonomy" id="867"/>
    <lineage>
        <taxon>Bacteria</taxon>
        <taxon>Pseudomonadati</taxon>
        <taxon>Pseudomonadota</taxon>
        <taxon>Gammaproteobacteria</taxon>
        <taxon>Aeromonadales</taxon>
        <taxon>Succinivibrionaceae</taxon>
        <taxon>Ruminobacter</taxon>
    </lineage>
</organism>
<evidence type="ECO:0000313" key="10">
    <source>
        <dbReference type="Proteomes" id="UP000243745"/>
    </source>
</evidence>
<dbReference type="GO" id="GO:0004252">
    <property type="term" value="F:serine-type endopeptidase activity"/>
    <property type="evidence" value="ECO:0007669"/>
    <property type="project" value="InterPro"/>
</dbReference>
<evidence type="ECO:0000256" key="1">
    <source>
        <dbReference type="ARBA" id="ARBA00004141"/>
    </source>
</evidence>
<evidence type="ECO:0000256" key="5">
    <source>
        <dbReference type="ARBA" id="ARBA00022989"/>
    </source>
</evidence>
<evidence type="ECO:0000256" key="2">
    <source>
        <dbReference type="ARBA" id="ARBA00022475"/>
    </source>
</evidence>
<comment type="subcellular location">
    <subcellularLocation>
        <location evidence="1">Membrane</location>
        <topology evidence="1">Multi-pass membrane protein</topology>
    </subcellularLocation>
</comment>
<keyword evidence="6 7" id="KW-0472">Membrane</keyword>
<dbReference type="Gene3D" id="1.20.1540.10">
    <property type="entry name" value="Rhomboid-like"/>
    <property type="match status" value="1"/>
</dbReference>
<proteinExistence type="predicted"/>
<dbReference type="AlphaFoldDB" id="A0A662ZHW4"/>
<dbReference type="Pfam" id="PF01694">
    <property type="entry name" value="Rhomboid"/>
    <property type="match status" value="1"/>
</dbReference>
<dbReference type="RefSeq" id="WP_093142419.1">
    <property type="nucleotide sequence ID" value="NZ_FOXF01000026.1"/>
</dbReference>
<gene>
    <name evidence="9" type="ORF">SAMN02910344_01459</name>
</gene>
<evidence type="ECO:0000313" key="9">
    <source>
        <dbReference type="EMBL" id="SFP46601.1"/>
    </source>
</evidence>
<reference evidence="9 10" key="1">
    <citation type="submission" date="2016-10" db="EMBL/GenBank/DDBJ databases">
        <authorList>
            <person name="Varghese N."/>
            <person name="Submissions S."/>
        </authorList>
    </citation>
    <scope>NUCLEOTIDE SEQUENCE [LARGE SCALE GENOMIC DNA]</scope>
    <source>
        <strain evidence="9 10">DSM 1361</strain>
    </source>
</reference>
<evidence type="ECO:0000256" key="6">
    <source>
        <dbReference type="ARBA" id="ARBA00023136"/>
    </source>
</evidence>
<dbReference type="OrthoDB" id="9778341at2"/>
<feature type="transmembrane region" description="Helical" evidence="7">
    <location>
        <begin position="87"/>
        <end position="105"/>
    </location>
</feature>
<dbReference type="EMBL" id="FOXF01000026">
    <property type="protein sequence ID" value="SFP46601.1"/>
    <property type="molecule type" value="Genomic_DNA"/>
</dbReference>
<keyword evidence="4 7" id="KW-0812">Transmembrane</keyword>
<dbReference type="InterPro" id="IPR022764">
    <property type="entry name" value="Peptidase_S54_rhomboid_dom"/>
</dbReference>
<dbReference type="PANTHER" id="PTHR43066:SF26">
    <property type="entry name" value="RHOMBOID PROTEASE GLPG"/>
    <property type="match status" value="1"/>
</dbReference>
<dbReference type="SUPFAM" id="SSF144091">
    <property type="entry name" value="Rhomboid-like"/>
    <property type="match status" value="1"/>
</dbReference>
<dbReference type="Proteomes" id="UP000243745">
    <property type="component" value="Unassembled WGS sequence"/>
</dbReference>
<evidence type="ECO:0000256" key="3">
    <source>
        <dbReference type="ARBA" id="ARBA00022519"/>
    </source>
</evidence>
<protein>
    <submittedName>
        <fullName evidence="9">GlpG protein</fullName>
    </submittedName>
</protein>